<sequence length="567" mass="62866">MKRNTCLAAALLLTGLGTTLSAIPAEAAATGSMPLTIQSASKSQLTPAVQKTLDRLFTMEPKLKKLQLKNCSTSDQTGITTIRMLEGEDPTPLSSAYIDIRSKTGELRSFSFQFHDRSSSLEPSASFAKEQAQKFLFNWFGSKQLSQFGTPVSNGRGSSSIQYPDGTKSTWAHRTVEFPLLINGIPTSTGGVGPRMDVDATGHVVRFEYNPPSLSQAVLPDPKDALKTDTLKKHLFTPERVSLSYVEQQPSYTQGKNGIKTIQPVLRYDMNLPVAVNAFTGKAVDLVTGDVQNESENRFEPWKQISLAPAEQKLHASSQEEAAHVLLNVCGVDVSGWKVDEQEQKIVHPQYVNTAVAYTWWNDDTNAAANVMIDKVTKQILHVDVTKTGQEDQMVTKEEAFEKAAQFIQTYVSTTADSMKVYYFHSSEKETLPFWADKTKIQTFVQENQMGEYEFRFTEQKDGIPIRDRSSFVTVNTAGEITSFSLSPERPAPSLPPASSLASRADVARTFSQNTKLMLEYMWPDYFGQRAPSPVLVYRITGPIPGDSYVDARTGTYTTVPFESDNY</sequence>
<dbReference type="Proteomes" id="UP000217696">
    <property type="component" value="Chromosome"/>
</dbReference>
<protein>
    <submittedName>
        <fullName evidence="1">Uncharacterized protein</fullName>
    </submittedName>
</protein>
<accession>A0A0U5AU14</accession>
<dbReference type="Pfam" id="PF16244">
    <property type="entry name" value="DUF4901"/>
    <property type="match status" value="1"/>
</dbReference>
<dbReference type="OrthoDB" id="2379565at2"/>
<evidence type="ECO:0000313" key="1">
    <source>
        <dbReference type="EMBL" id="BAU27233.1"/>
    </source>
</evidence>
<dbReference type="InterPro" id="IPR032599">
    <property type="entry name" value="YcdB/YcdC_rep_domain"/>
</dbReference>
<dbReference type="AlphaFoldDB" id="A0A0U5AU14"/>
<dbReference type="RefSeq" id="WP_096464408.1">
    <property type="nucleotide sequence ID" value="NZ_AP017312.1"/>
</dbReference>
<dbReference type="KEGG" id="asoc:CB4_01402"/>
<name>A0A0U5AU14_9BACL</name>
<evidence type="ECO:0000313" key="2">
    <source>
        <dbReference type="Proteomes" id="UP000217696"/>
    </source>
</evidence>
<reference evidence="1 2" key="1">
    <citation type="submission" date="2015-12" db="EMBL/GenBank/DDBJ databases">
        <title>Genome sequence of Aneurinibacillus soli.</title>
        <authorList>
            <person name="Lee J.S."/>
            <person name="Lee K.C."/>
            <person name="Kim K.K."/>
            <person name="Lee B.W."/>
        </authorList>
    </citation>
    <scope>NUCLEOTIDE SEQUENCE [LARGE SCALE GENOMIC DNA]</scope>
    <source>
        <strain evidence="1 2">CB4</strain>
    </source>
</reference>
<keyword evidence="2" id="KW-1185">Reference proteome</keyword>
<proteinExistence type="predicted"/>
<gene>
    <name evidence="1" type="ORF">CB4_01402</name>
</gene>
<organism evidence="1 2">
    <name type="scientific">Aneurinibacillus soli</name>
    <dbReference type="NCBI Taxonomy" id="1500254"/>
    <lineage>
        <taxon>Bacteria</taxon>
        <taxon>Bacillati</taxon>
        <taxon>Bacillota</taxon>
        <taxon>Bacilli</taxon>
        <taxon>Bacillales</taxon>
        <taxon>Paenibacillaceae</taxon>
        <taxon>Aneurinibacillus group</taxon>
        <taxon>Aneurinibacillus</taxon>
    </lineage>
</organism>
<dbReference type="EMBL" id="AP017312">
    <property type="protein sequence ID" value="BAU27233.1"/>
    <property type="molecule type" value="Genomic_DNA"/>
</dbReference>